<dbReference type="InParanoid" id="G8JUF7"/>
<feature type="repeat" description="HEAT" evidence="8">
    <location>
        <begin position="1737"/>
        <end position="1775"/>
    </location>
</feature>
<dbReference type="GO" id="GO:0030688">
    <property type="term" value="C:preribosome, small subunit precursor"/>
    <property type="evidence" value="ECO:0007669"/>
    <property type="project" value="EnsemblFungi"/>
</dbReference>
<dbReference type="Pfam" id="PF12397">
    <property type="entry name" value="U3snoRNP10"/>
    <property type="match status" value="1"/>
</dbReference>
<dbReference type="FunCoup" id="G8JUF7">
    <property type="interactions" value="1124"/>
</dbReference>
<dbReference type="PANTHER" id="PTHR13457">
    <property type="entry name" value="BAP28"/>
    <property type="match status" value="1"/>
</dbReference>
<feature type="domain" description="BP28 C-terminal" evidence="10">
    <location>
        <begin position="1498"/>
        <end position="1645"/>
    </location>
</feature>
<dbReference type="STRING" id="931890.G8JUF7"/>
<dbReference type="GO" id="GO:0034511">
    <property type="term" value="F:U3 snoRNA binding"/>
    <property type="evidence" value="ECO:0007669"/>
    <property type="project" value="EnsemblFungi"/>
</dbReference>
<evidence type="ECO:0000256" key="3">
    <source>
        <dbReference type="ARBA" id="ARBA00015399"/>
    </source>
</evidence>
<keyword evidence="4 9" id="KW-0690">Ribosome biogenesis</keyword>
<evidence type="ECO:0000256" key="6">
    <source>
        <dbReference type="ARBA" id="ARBA00023242"/>
    </source>
</evidence>
<keyword evidence="6 9" id="KW-0539">Nucleus</keyword>
<evidence type="ECO:0000313" key="12">
    <source>
        <dbReference type="Proteomes" id="UP000006790"/>
    </source>
</evidence>
<dbReference type="SUPFAM" id="SSF48371">
    <property type="entry name" value="ARM repeat"/>
    <property type="match status" value="2"/>
</dbReference>
<evidence type="ECO:0000256" key="1">
    <source>
        <dbReference type="ARBA" id="ARBA00004604"/>
    </source>
</evidence>
<dbReference type="PANTHER" id="PTHR13457:SF1">
    <property type="entry name" value="HEAT REPEAT-CONTAINING PROTEIN 1"/>
    <property type="match status" value="1"/>
</dbReference>
<proteinExistence type="inferred from homology"/>
<dbReference type="GO" id="GO:0000480">
    <property type="term" value="P:endonucleolytic cleavage in 5'-ETS of tricistronic rRNA transcript (SSU-rRNA, 5.8S rRNA, LSU-rRNA)"/>
    <property type="evidence" value="ECO:0007669"/>
    <property type="project" value="EnsemblFungi"/>
</dbReference>
<dbReference type="InterPro" id="IPR022125">
    <property type="entry name" value="U3snoRNP10_N"/>
</dbReference>
<sequence>MSSLRDQLAQVAASNSTVALDRKRRQKLHSTSLLYNPKTAATQDYDTIFENASAALEELIHIEPRFKVFCKSLFNASSVSIDRNVQTKDQIQKLDNAVNAYLMLASSRWHLTPTLHATEWLVRRFQIHIHNAEMLLFSTLNYYQSPVFKRILNIVKLPPLFNAFSNFIKTEKVPSNLTIIRLFNDFEFLRLYTNHLSKTVKQKVTYTNQLLFTSCSFINLIAFNSDNEERLNELVPILLEISAKLMASESDDCQTAAYTVMVVLATALPLKKEIILAALETILTNLSENASTKRCALTAIFKLFQTSKGQNSVDHLPSNLFKLFDAKFSLNVFVDSLSKHDTQADKFATAYVRSIARYDHEKLNLIISILKKIDLEKFEMRLIITDLIHLSELLQEMSQLVELFEYFVSIDEDMVLRCLKSLNLTSELFEIRLTTSIFSVEKTEQKKPDEMIKELEAANVLGVNNVVQPFKEFLNKNSEHLCTKSVSMFVQDDQKFSKLVSLFVEAVGKKYQPGLFLSSFFTTLESRITFLLRVIASPSAPIALRLVSLSNLSKLINSIGNDSNLFTLIPILIVALTDVSKNVRIATKKILHQISKRPFTKRYFLSEKIYGEGLSVPILNPKDSEWWLNRFLEGYMVENYDISSLLIPKKNEKIYLLFWANQALFIPLPLPKLILMRYIGTHESYSSTYSQIFEKFLPKYIQERSQWEKMCSLNKTNFKDFESALVSMVAMKEKNQSVIDFVIDSLKSPYEQLASLMAKRIINIYPTLKQGIQLHLVQNIIETTAESELFYDSIETLQELPLTSDIFVSILNQNTINHDGTHEPSKRRRRSSAANKVALQKEQISHIAEIHLRKLTIILEALDKMKVGGSEILLSTLLNILSDLETLDQDGGLPVLYAQETLASCMLNVIESLNSNGSRTTMLKSVRADILVAVLRASPSPQLQNKLLLVAGSLAVLNPEVVLHSIMPIFTFMGAQSIRQDDEFSTMVVEKTIKSVVPALLTSGSSELSDEIEFLLMSFSTAFSHVPKHRRVRLFTTLIKTLGSSSAVHSFLLLMAQQYSNNISRFNIADAKSILEFCKALLSKFDVLEQLHGIAGFLELVDLLGTHHKDNAEILSRRTLFSNGILNYSEVELHAFEKNAFDFIDKIITEDGTEYHSTAGNLKLRILSSFLDVERNEEFNGSIKVRFGDVLKLTLGFINNAEKLFNISANSSANTTSDIEDSNSEPEVDDAVEEVKEILFKLLGHILDLLPINPFVESVLTLIQSTNDGAVRHHIIMVTNSKFKLEPVSSSVIAERVINQLFGIVSNPEEATNIVQVSLNTLSSLITKFGEKIDSKLLVESLKVGSQLLISKKIEVIISGLAVLTSTIYVLGVKSIAFYPKIVPQALEIFESVKDSNDELREQLQLSVILLFASMLKRIPSFLQSNLADVLRVVLFADGVQESIRLYVTTLIVEHIDLKEVLKNLYKLWSTEASQTNDSVAVSLFLSSLEATVEAIDKKSATSQSPIFFKLLLSLFEYRSISTFDNNTISRIEASVHQIANSYVLKLNDKIFRPLFALTVRWAFDGENVANSQVSKNERLIAFFKFYNKLQENLKSIVTSYFTYLLEPTAILLQNFTTGKISDVSLRRLVLISLTSSFKYDRDEYWKTSSRFELISETLTSQLSNIEDVIGKYLVKAIGALASNNSGVDEHNKIMHRLLISHMKSSCQSKEKLWTVKSTKLIYSKVGEGWLVLLPQLVPIIAELLEDDNEEVEREVRVGLVKVVENVLGEPFDRYLN</sequence>
<dbReference type="KEGG" id="erc:Ecym_6361"/>
<accession>G8JUF7</accession>
<dbReference type="Pfam" id="PF23243">
    <property type="entry name" value="HEAT_HEATR1"/>
    <property type="match status" value="1"/>
</dbReference>
<evidence type="ECO:0000256" key="5">
    <source>
        <dbReference type="ARBA" id="ARBA00022552"/>
    </source>
</evidence>
<dbReference type="GeneID" id="11469132"/>
<dbReference type="Proteomes" id="UP000006790">
    <property type="component" value="Chromosome 6"/>
</dbReference>
<dbReference type="GO" id="GO:0033553">
    <property type="term" value="C:rDNA heterochromatin"/>
    <property type="evidence" value="ECO:0007669"/>
    <property type="project" value="EnsemblFungi"/>
</dbReference>
<evidence type="ECO:0000256" key="2">
    <source>
        <dbReference type="ARBA" id="ARBA00010559"/>
    </source>
</evidence>
<evidence type="ECO:0000313" key="11">
    <source>
        <dbReference type="EMBL" id="AET40737.1"/>
    </source>
</evidence>
<comment type="similarity">
    <text evidence="2 9">Belongs to the HEATR1/UTP10 family.</text>
</comment>
<dbReference type="InterPro" id="IPR056473">
    <property type="entry name" value="HEAT_Utp10/HEAT1"/>
</dbReference>
<evidence type="ECO:0000256" key="8">
    <source>
        <dbReference type="PROSITE-ProRule" id="PRU00103"/>
    </source>
</evidence>
<dbReference type="InterPro" id="IPR021133">
    <property type="entry name" value="HEAT_type_2"/>
</dbReference>
<reference evidence="12" key="1">
    <citation type="journal article" date="2012" name="G3 (Bethesda)">
        <title>Pichia sorbitophila, an interspecies yeast hybrid reveals early steps of genome resolution following polyploidization.</title>
        <authorList>
            <person name="Leh Louis V."/>
            <person name="Despons L."/>
            <person name="Friedrich A."/>
            <person name="Martin T."/>
            <person name="Durrens P."/>
            <person name="Casaregola S."/>
            <person name="Neuveglise C."/>
            <person name="Fairhead C."/>
            <person name="Marck C."/>
            <person name="Cruz J.A."/>
            <person name="Straub M.L."/>
            <person name="Kugler V."/>
            <person name="Sacerdot C."/>
            <person name="Uzunov Z."/>
            <person name="Thierry A."/>
            <person name="Weiss S."/>
            <person name="Bleykasten C."/>
            <person name="De Montigny J."/>
            <person name="Jacques N."/>
            <person name="Jung P."/>
            <person name="Lemaire M."/>
            <person name="Mallet S."/>
            <person name="Morel G."/>
            <person name="Richard G.F."/>
            <person name="Sarkar A."/>
            <person name="Savel G."/>
            <person name="Schacherer J."/>
            <person name="Seret M.L."/>
            <person name="Talla E."/>
            <person name="Samson G."/>
            <person name="Jubin C."/>
            <person name="Poulain J."/>
            <person name="Vacherie B."/>
            <person name="Barbe V."/>
            <person name="Pelletier E."/>
            <person name="Sherman D.J."/>
            <person name="Westhof E."/>
            <person name="Weissenbach J."/>
            <person name="Baret P.V."/>
            <person name="Wincker P."/>
            <person name="Gaillardin C."/>
            <person name="Dujon B."/>
            <person name="Souciet J.L."/>
        </authorList>
    </citation>
    <scope>NUCLEOTIDE SEQUENCE [LARGE SCALE GENOMIC DNA]</scope>
    <source>
        <strain evidence="12">CBS 270.75 / DBVPG 7215 / KCTC 17166 / NRRL Y-17582</strain>
    </source>
</reference>
<dbReference type="GO" id="GO:0032040">
    <property type="term" value="C:small-subunit processome"/>
    <property type="evidence" value="ECO:0007669"/>
    <property type="project" value="EnsemblFungi"/>
</dbReference>
<keyword evidence="5 9" id="KW-0698">rRNA processing</keyword>
<dbReference type="FunFam" id="1.25.10.10:FF:000530">
    <property type="entry name" value="UTP10p Nucleolar protein"/>
    <property type="match status" value="1"/>
</dbReference>
<dbReference type="GO" id="GO:0030686">
    <property type="term" value="C:90S preribosome"/>
    <property type="evidence" value="ECO:0007669"/>
    <property type="project" value="EnsemblFungi"/>
</dbReference>
<name>G8JUF7_ERECY</name>
<comment type="function">
    <text evidence="9">Involved in nucleolar processing of pre-18S ribosomal RNA.</text>
</comment>
<dbReference type="OMA" id="GEPFDRY"/>
<dbReference type="GO" id="GO:0000447">
    <property type="term" value="P:endonucleolytic cleavage in ITS1 to separate SSU-rRNA from 5.8S rRNA and LSU-rRNA from tricistronic rRNA transcript (SSU-rRNA, 5.8S rRNA, LSU-rRNA)"/>
    <property type="evidence" value="ECO:0007669"/>
    <property type="project" value="EnsemblFungi"/>
</dbReference>
<evidence type="ECO:0000256" key="9">
    <source>
        <dbReference type="RuleBase" id="RU367065"/>
    </source>
</evidence>
<dbReference type="SMART" id="SM01036">
    <property type="entry name" value="BP28CT"/>
    <property type="match status" value="1"/>
</dbReference>
<dbReference type="GO" id="GO:0045943">
    <property type="term" value="P:positive regulation of transcription by RNA polymerase I"/>
    <property type="evidence" value="ECO:0007669"/>
    <property type="project" value="EnsemblFungi"/>
</dbReference>
<dbReference type="InterPro" id="IPR016024">
    <property type="entry name" value="ARM-type_fold"/>
</dbReference>
<keyword evidence="12" id="KW-1185">Reference proteome</keyword>
<dbReference type="eggNOG" id="KOG1837">
    <property type="taxonomic scope" value="Eukaryota"/>
</dbReference>
<dbReference type="GO" id="GO:0034455">
    <property type="term" value="C:t-UTP complex"/>
    <property type="evidence" value="ECO:0007669"/>
    <property type="project" value="EnsemblFungi"/>
</dbReference>
<organism evidence="11 12">
    <name type="scientific">Eremothecium cymbalariae (strain CBS 270.75 / DBVPG 7215 / KCTC 17166 / NRRL Y-17582)</name>
    <name type="common">Yeast</name>
    <dbReference type="NCBI Taxonomy" id="931890"/>
    <lineage>
        <taxon>Eukaryota</taxon>
        <taxon>Fungi</taxon>
        <taxon>Dikarya</taxon>
        <taxon>Ascomycota</taxon>
        <taxon>Saccharomycotina</taxon>
        <taxon>Saccharomycetes</taxon>
        <taxon>Saccharomycetales</taxon>
        <taxon>Saccharomycetaceae</taxon>
        <taxon>Eremothecium</taxon>
    </lineage>
</organism>
<evidence type="ECO:0000256" key="4">
    <source>
        <dbReference type="ARBA" id="ARBA00022517"/>
    </source>
</evidence>
<evidence type="ECO:0000256" key="7">
    <source>
        <dbReference type="ARBA" id="ARBA00023274"/>
    </source>
</evidence>
<dbReference type="PROSITE" id="PS50077">
    <property type="entry name" value="HEAT_REPEAT"/>
    <property type="match status" value="1"/>
</dbReference>
<dbReference type="OrthoDB" id="31183at2759"/>
<protein>
    <recommendedName>
        <fullName evidence="3 9">U3 small nucleolar RNA-associated protein 10</fullName>
    </recommendedName>
</protein>
<dbReference type="EMBL" id="CP002502">
    <property type="protein sequence ID" value="AET40737.1"/>
    <property type="molecule type" value="Genomic_DNA"/>
</dbReference>
<dbReference type="GO" id="GO:0000472">
    <property type="term" value="P:endonucleolytic cleavage to generate mature 5'-end of SSU-rRNA from (SSU-rRNA, 5.8S rRNA, LSU-rRNA)"/>
    <property type="evidence" value="ECO:0007669"/>
    <property type="project" value="EnsemblFungi"/>
</dbReference>
<dbReference type="InterPro" id="IPR012954">
    <property type="entry name" value="BP28_C_dom"/>
</dbReference>
<dbReference type="InterPro" id="IPR040191">
    <property type="entry name" value="UTP10"/>
</dbReference>
<comment type="subunit">
    <text evidence="9">Component of the ribosomal small subunit (SSU) processome.</text>
</comment>
<dbReference type="Pfam" id="PF08146">
    <property type="entry name" value="BP28CT"/>
    <property type="match status" value="1"/>
</dbReference>
<keyword evidence="7 9" id="KW-0687">Ribonucleoprotein</keyword>
<comment type="subcellular location">
    <subcellularLocation>
        <location evidence="1 9">Nucleus</location>
        <location evidence="1 9">Nucleolus</location>
    </subcellularLocation>
</comment>
<evidence type="ECO:0000259" key="10">
    <source>
        <dbReference type="SMART" id="SM01036"/>
    </source>
</evidence>
<dbReference type="RefSeq" id="XP_003647554.1">
    <property type="nucleotide sequence ID" value="XM_003647506.1"/>
</dbReference>
<dbReference type="HOGENOM" id="CLU_001128_3_1_1"/>
<gene>
    <name evidence="11" type="ordered locus">Ecym_6361</name>
</gene>